<reference evidence="3 4" key="1">
    <citation type="submission" date="2016-04" db="EMBL/GenBank/DDBJ databases">
        <title>A degradative enzymes factory behind the ericoid mycorrhizal symbiosis.</title>
        <authorList>
            <consortium name="DOE Joint Genome Institute"/>
            <person name="Martino E."/>
            <person name="Morin E."/>
            <person name="Grelet G."/>
            <person name="Kuo A."/>
            <person name="Kohler A."/>
            <person name="Daghino S."/>
            <person name="Barry K."/>
            <person name="Choi C."/>
            <person name="Cichocki N."/>
            <person name="Clum A."/>
            <person name="Copeland A."/>
            <person name="Hainaut M."/>
            <person name="Haridas S."/>
            <person name="Labutti K."/>
            <person name="Lindquist E."/>
            <person name="Lipzen A."/>
            <person name="Khouja H.-R."/>
            <person name="Murat C."/>
            <person name="Ohm R."/>
            <person name="Olson A."/>
            <person name="Spatafora J."/>
            <person name="Veneault-Fourrey C."/>
            <person name="Henrissat B."/>
            <person name="Grigoriev I."/>
            <person name="Martin F."/>
            <person name="Perotto S."/>
        </authorList>
    </citation>
    <scope>NUCLEOTIDE SEQUENCE [LARGE SCALE GENOMIC DNA]</scope>
    <source>
        <strain evidence="3 4">E</strain>
    </source>
</reference>
<accession>A0A2J6T6R1</accession>
<dbReference type="RefSeq" id="XP_024735611.1">
    <property type="nucleotide sequence ID" value="XM_024872651.1"/>
</dbReference>
<evidence type="ECO:0000259" key="2">
    <source>
        <dbReference type="PROSITE" id="PS50157"/>
    </source>
</evidence>
<keyword evidence="1" id="KW-0862">Zinc</keyword>
<dbReference type="GeneID" id="36580731"/>
<dbReference type="OrthoDB" id="3564835at2759"/>
<evidence type="ECO:0000256" key="1">
    <source>
        <dbReference type="PROSITE-ProRule" id="PRU00042"/>
    </source>
</evidence>
<gene>
    <name evidence="3" type="ORF">K444DRAFT_415205</name>
</gene>
<dbReference type="SMART" id="SM00355">
    <property type="entry name" value="ZnF_C2H2"/>
    <property type="match status" value="2"/>
</dbReference>
<proteinExistence type="predicted"/>
<sequence length="182" mass="21237">MQNVHTKQVRKVNPLQCSRCQDEFPDQDELKGHQLNIDCAIRCPDCADEFSSKAQRQEHQKENHLEDANNPLLRELDDTMWKQIKDNLSVYTTSLKNKKGGPSGIPNLERERWVLENIPRYENGRSSKLKANSKLELGQWYTIFTTLAPNMKILEHPCKWIPNFPIFNTEHTLSLRLRNSPL</sequence>
<keyword evidence="1" id="KW-0863">Zinc-finger</keyword>
<dbReference type="InterPro" id="IPR013087">
    <property type="entry name" value="Znf_C2H2_type"/>
</dbReference>
<protein>
    <recommendedName>
        <fullName evidence="2">C2H2-type domain-containing protein</fullName>
    </recommendedName>
</protein>
<keyword evidence="4" id="KW-1185">Reference proteome</keyword>
<dbReference type="PROSITE" id="PS00028">
    <property type="entry name" value="ZINC_FINGER_C2H2_1"/>
    <property type="match status" value="1"/>
</dbReference>
<keyword evidence="1" id="KW-0479">Metal-binding</keyword>
<name>A0A2J6T6R1_9HELO</name>
<dbReference type="STRING" id="1095630.A0A2J6T6R1"/>
<dbReference type="InParanoid" id="A0A2J6T6R1"/>
<dbReference type="EMBL" id="KZ613817">
    <property type="protein sequence ID" value="PMD58707.1"/>
    <property type="molecule type" value="Genomic_DNA"/>
</dbReference>
<dbReference type="Proteomes" id="UP000235371">
    <property type="component" value="Unassembled WGS sequence"/>
</dbReference>
<evidence type="ECO:0000313" key="3">
    <source>
        <dbReference type="EMBL" id="PMD58707.1"/>
    </source>
</evidence>
<dbReference type="AlphaFoldDB" id="A0A2J6T6R1"/>
<feature type="domain" description="C2H2-type" evidence="2">
    <location>
        <begin position="41"/>
        <end position="69"/>
    </location>
</feature>
<dbReference type="GO" id="GO:0008270">
    <property type="term" value="F:zinc ion binding"/>
    <property type="evidence" value="ECO:0007669"/>
    <property type="project" value="UniProtKB-KW"/>
</dbReference>
<dbReference type="PROSITE" id="PS50157">
    <property type="entry name" value="ZINC_FINGER_C2H2_2"/>
    <property type="match status" value="1"/>
</dbReference>
<dbReference type="Gene3D" id="3.30.160.60">
    <property type="entry name" value="Classic Zinc Finger"/>
    <property type="match status" value="1"/>
</dbReference>
<evidence type="ECO:0000313" key="4">
    <source>
        <dbReference type="Proteomes" id="UP000235371"/>
    </source>
</evidence>
<organism evidence="3 4">
    <name type="scientific">Hyaloscypha bicolor E</name>
    <dbReference type="NCBI Taxonomy" id="1095630"/>
    <lineage>
        <taxon>Eukaryota</taxon>
        <taxon>Fungi</taxon>
        <taxon>Dikarya</taxon>
        <taxon>Ascomycota</taxon>
        <taxon>Pezizomycotina</taxon>
        <taxon>Leotiomycetes</taxon>
        <taxon>Helotiales</taxon>
        <taxon>Hyaloscyphaceae</taxon>
        <taxon>Hyaloscypha</taxon>
        <taxon>Hyaloscypha bicolor</taxon>
    </lineage>
</organism>